<sequence length="181" mass="19451">MTHSTQPGAGVTNYESTYNVSLGNSHQSLANWNVTHYASADIAKQAYQSTMGAGTPDFSGDPAITLTGNHTAYVTKDGNGATSIRWTEGKWNIRVTALKTEVAPTPVADQVAAYLDKNLMPAPHDVGAINVTTSDMSNSHLQAQVIWQENENLYQVQTTEYASDPVQTALGMAISMKPYQG</sequence>
<evidence type="ECO:0000313" key="1">
    <source>
        <dbReference type="EMBL" id="WAH36725.1"/>
    </source>
</evidence>
<keyword evidence="2" id="KW-1185">Reference proteome</keyword>
<protein>
    <submittedName>
        <fullName evidence="1">Uncharacterized protein</fullName>
    </submittedName>
</protein>
<dbReference type="EMBL" id="CP104064">
    <property type="protein sequence ID" value="WAH36725.1"/>
    <property type="molecule type" value="Genomic_DNA"/>
</dbReference>
<evidence type="ECO:0000313" key="2">
    <source>
        <dbReference type="Proteomes" id="UP001164803"/>
    </source>
</evidence>
<proteinExistence type="predicted"/>
<name>A0ABY6Z404_9BACL</name>
<dbReference type="RefSeq" id="WP_268044102.1">
    <property type="nucleotide sequence ID" value="NZ_CP104064.1"/>
</dbReference>
<organism evidence="1 2">
    <name type="scientific">Alicyclobacillus dauci</name>
    <dbReference type="NCBI Taxonomy" id="1475485"/>
    <lineage>
        <taxon>Bacteria</taxon>
        <taxon>Bacillati</taxon>
        <taxon>Bacillota</taxon>
        <taxon>Bacilli</taxon>
        <taxon>Bacillales</taxon>
        <taxon>Alicyclobacillaceae</taxon>
        <taxon>Alicyclobacillus</taxon>
    </lineage>
</organism>
<gene>
    <name evidence="1" type="ORF">NZD86_21540</name>
</gene>
<dbReference type="Proteomes" id="UP001164803">
    <property type="component" value="Chromosome"/>
</dbReference>
<reference evidence="1" key="1">
    <citation type="submission" date="2022-08" db="EMBL/GenBank/DDBJ databases">
        <title>Alicyclobacillus dauci DSM2870, complete genome.</title>
        <authorList>
            <person name="Wang Q."/>
            <person name="Cai R."/>
            <person name="Wang Z."/>
        </authorList>
    </citation>
    <scope>NUCLEOTIDE SEQUENCE</scope>
    <source>
        <strain evidence="1">DSM 28700</strain>
    </source>
</reference>
<accession>A0ABY6Z404</accession>